<sequence>MMKALVIEGVKKAVVKEVPVPEIERDGILIKTMANGVCRSDWHVWVGDHGIVQPIIGHEFCGVVEEVGPDVKNFKRGDRVIVPFSGSDGTCPHCQAGNTNLCDSFLVPGTAYQGGYGEYVAIPKGDRNVMHLPDGLSFADAAALGCRFMTSYHGIVDRVQVLPGESVVVYGCGGIGLSAIHIAANMGATVIGVDINDSNLELAKKLGADVVINSRNTNPVEAVKELTKGGADVSVDALGIAETCLNGINSLRKGGRHLQVGVTTKKEGGFISLPVDEMVINEKSFITTLGIPAARFNKLLDQVAQGKLNPGQMVTREISLSEVEGIFEDMSNFKTTGTFVVTDFS</sequence>
<keyword evidence="7" id="KW-1185">Reference proteome</keyword>
<dbReference type="InterPro" id="IPR013149">
    <property type="entry name" value="ADH-like_C"/>
</dbReference>
<evidence type="ECO:0000313" key="6">
    <source>
        <dbReference type="EMBL" id="SOC34840.1"/>
    </source>
</evidence>
<protein>
    <submittedName>
        <fullName evidence="6">Propanol-preferring alcohol dehydrogenase</fullName>
    </submittedName>
</protein>
<keyword evidence="2 4" id="KW-0862">Zinc</keyword>
<evidence type="ECO:0000256" key="4">
    <source>
        <dbReference type="RuleBase" id="RU361277"/>
    </source>
</evidence>
<dbReference type="InterPro" id="IPR036291">
    <property type="entry name" value="NAD(P)-bd_dom_sf"/>
</dbReference>
<reference evidence="7" key="1">
    <citation type="submission" date="2017-08" db="EMBL/GenBank/DDBJ databases">
        <authorList>
            <person name="Varghese N."/>
            <person name="Submissions S."/>
        </authorList>
    </citation>
    <scope>NUCLEOTIDE SEQUENCE [LARGE SCALE GENOMIC DNA]</scope>
    <source>
        <strain evidence="7">JC23</strain>
    </source>
</reference>
<dbReference type="AlphaFoldDB" id="A0A285TYR7"/>
<organism evidence="6 7">
    <name type="scientific">Ureibacillus acetophenoni</name>
    <dbReference type="NCBI Taxonomy" id="614649"/>
    <lineage>
        <taxon>Bacteria</taxon>
        <taxon>Bacillati</taxon>
        <taxon>Bacillota</taxon>
        <taxon>Bacilli</taxon>
        <taxon>Bacillales</taxon>
        <taxon>Caryophanaceae</taxon>
        <taxon>Ureibacillus</taxon>
    </lineage>
</organism>
<dbReference type="GO" id="GO:0008270">
    <property type="term" value="F:zinc ion binding"/>
    <property type="evidence" value="ECO:0007669"/>
    <property type="project" value="InterPro"/>
</dbReference>
<dbReference type="Gene3D" id="3.90.180.10">
    <property type="entry name" value="Medium-chain alcohol dehydrogenases, catalytic domain"/>
    <property type="match status" value="1"/>
</dbReference>
<evidence type="ECO:0000259" key="5">
    <source>
        <dbReference type="SMART" id="SM00829"/>
    </source>
</evidence>
<proteinExistence type="inferred from homology"/>
<evidence type="ECO:0000256" key="1">
    <source>
        <dbReference type="ARBA" id="ARBA00022723"/>
    </source>
</evidence>
<dbReference type="PROSITE" id="PS00059">
    <property type="entry name" value="ADH_ZINC"/>
    <property type="match status" value="1"/>
</dbReference>
<dbReference type="PANTHER" id="PTHR43401:SF5">
    <property type="entry name" value="ALCOHOL DEHYDROGENASE-RELATED"/>
    <property type="match status" value="1"/>
</dbReference>
<name>A0A285TYR7_9BACL</name>
<dbReference type="InterPro" id="IPR011032">
    <property type="entry name" value="GroES-like_sf"/>
</dbReference>
<feature type="domain" description="Enoyl reductase (ER)" evidence="5">
    <location>
        <begin position="9"/>
        <end position="341"/>
    </location>
</feature>
<dbReference type="SUPFAM" id="SSF51735">
    <property type="entry name" value="NAD(P)-binding Rossmann-fold domains"/>
    <property type="match status" value="1"/>
</dbReference>
<dbReference type="GO" id="GO:0016491">
    <property type="term" value="F:oxidoreductase activity"/>
    <property type="evidence" value="ECO:0007669"/>
    <property type="project" value="UniProtKB-KW"/>
</dbReference>
<dbReference type="RefSeq" id="WP_328588566.1">
    <property type="nucleotide sequence ID" value="NZ_OBQC01000001.1"/>
</dbReference>
<dbReference type="Pfam" id="PF08240">
    <property type="entry name" value="ADH_N"/>
    <property type="match status" value="1"/>
</dbReference>
<dbReference type="InterPro" id="IPR002328">
    <property type="entry name" value="ADH_Zn_CS"/>
</dbReference>
<dbReference type="Pfam" id="PF00107">
    <property type="entry name" value="ADH_zinc_N"/>
    <property type="match status" value="1"/>
</dbReference>
<dbReference type="SUPFAM" id="SSF50129">
    <property type="entry name" value="GroES-like"/>
    <property type="match status" value="1"/>
</dbReference>
<evidence type="ECO:0000256" key="3">
    <source>
        <dbReference type="ARBA" id="ARBA00023002"/>
    </source>
</evidence>
<dbReference type="Proteomes" id="UP000219252">
    <property type="component" value="Unassembled WGS sequence"/>
</dbReference>
<dbReference type="InterPro" id="IPR050129">
    <property type="entry name" value="Zn_alcohol_dh"/>
</dbReference>
<dbReference type="EMBL" id="OBQC01000001">
    <property type="protein sequence ID" value="SOC34840.1"/>
    <property type="molecule type" value="Genomic_DNA"/>
</dbReference>
<dbReference type="InterPro" id="IPR013154">
    <property type="entry name" value="ADH-like_N"/>
</dbReference>
<keyword evidence="3" id="KW-0560">Oxidoreductase</keyword>
<dbReference type="InterPro" id="IPR020843">
    <property type="entry name" value="ER"/>
</dbReference>
<gene>
    <name evidence="6" type="ORF">SAMN05877842_101123</name>
</gene>
<comment type="cofactor">
    <cofactor evidence="4">
        <name>Zn(2+)</name>
        <dbReference type="ChEBI" id="CHEBI:29105"/>
    </cofactor>
</comment>
<accession>A0A285TYR7</accession>
<evidence type="ECO:0000256" key="2">
    <source>
        <dbReference type="ARBA" id="ARBA00022833"/>
    </source>
</evidence>
<evidence type="ECO:0000313" key="7">
    <source>
        <dbReference type="Proteomes" id="UP000219252"/>
    </source>
</evidence>
<dbReference type="PANTHER" id="PTHR43401">
    <property type="entry name" value="L-THREONINE 3-DEHYDROGENASE"/>
    <property type="match status" value="1"/>
</dbReference>
<keyword evidence="1 4" id="KW-0479">Metal-binding</keyword>
<dbReference type="SMART" id="SM00829">
    <property type="entry name" value="PKS_ER"/>
    <property type="match status" value="1"/>
</dbReference>
<comment type="similarity">
    <text evidence="4">Belongs to the zinc-containing alcohol dehydrogenase family.</text>
</comment>